<dbReference type="PROSITE" id="PS51198">
    <property type="entry name" value="UVRD_HELICASE_ATP_BIND"/>
    <property type="match status" value="1"/>
</dbReference>
<organism evidence="11 12">
    <name type="scientific">Pseudomonas meliae</name>
    <dbReference type="NCBI Taxonomy" id="86176"/>
    <lineage>
        <taxon>Bacteria</taxon>
        <taxon>Pseudomonadati</taxon>
        <taxon>Pseudomonadota</taxon>
        <taxon>Gammaproteobacteria</taxon>
        <taxon>Pseudomonadales</taxon>
        <taxon>Pseudomonadaceae</taxon>
        <taxon>Pseudomonas</taxon>
    </lineage>
</organism>
<dbReference type="GO" id="GO:0016887">
    <property type="term" value="F:ATP hydrolysis activity"/>
    <property type="evidence" value="ECO:0007669"/>
    <property type="project" value="RHEA"/>
</dbReference>
<evidence type="ECO:0000256" key="5">
    <source>
        <dbReference type="ARBA" id="ARBA00023235"/>
    </source>
</evidence>
<dbReference type="GO" id="GO:0003677">
    <property type="term" value="F:DNA binding"/>
    <property type="evidence" value="ECO:0007669"/>
    <property type="project" value="InterPro"/>
</dbReference>
<sequence length="725" mass="82176">MYQCHWRVLFPARAAERFYYSRHDQADHYRPAAEARNCLRKRSSAGVGRTIPTADQPMPQGRVCAMTLFIPEWQRSSGSQLQCKRVLKKLDGDYVVRKCIAQDTWSPDFFLQRGELEWLALMICELPFDTLDPGQLFVTAEQTVFSQMLEKLSAFEARANIPALRKLVVMWGCDSDQSKALWTRHCEGRGIWLMSKKTFIESGAEQLPKLLKALSQNDRQAIMGYYFPEAEVAGIRTTRRQFVRDNSARTSRYFLDTQQEWASKLDLELPDEQTELAGDFSVRLINGVAGSGKTLIAANRAFILARKYPDQHVLMLIHNVPVVKDLKHRLQRVHGEIPANLTIITALGWISKQWRTLFKTNPKMPDYNKEVTGLIQYFRALEHPDLKPDNALLLDEFNFINDTVVADEADYLKVERAGQGFALRKEERQQVWALYERVTAALLKQSGLRLWSALPRDLCLANRPDKLAPYQHILVDEAQFFAPSWFQLIKLTLEKTEGTLFLCADPNQGFLKSRLSWKRVGLDVAGKTKKLRKSYRTTQAILSAANQMLAGITQTDPDDYLQPDFEGMDAGTPPLFVLSPSSQDAVAQASNEIADHQQRFELALSGMLLLYGKGADKTLLIKTLKARFGTDRIWDMNDKNSMPTHDESLRIATVESATGLEANVVFLVGLEKLLGRTVQSGSITEDEIEQNARKLYMAMTRAGQRLVLISSTPLPEKIAGLFKHA</sequence>
<proteinExistence type="predicted"/>
<keyword evidence="1 9" id="KW-0547">Nucleotide-binding</keyword>
<dbReference type="EMBL" id="LJQT01000145">
    <property type="protein sequence ID" value="KPX91698.1"/>
    <property type="molecule type" value="Genomic_DNA"/>
</dbReference>
<evidence type="ECO:0000313" key="11">
    <source>
        <dbReference type="EMBL" id="KPX91698.1"/>
    </source>
</evidence>
<dbReference type="Pfam" id="PF00580">
    <property type="entry name" value="UvrD-helicase"/>
    <property type="match status" value="1"/>
</dbReference>
<evidence type="ECO:0000256" key="2">
    <source>
        <dbReference type="ARBA" id="ARBA00022801"/>
    </source>
</evidence>
<reference evidence="11 12" key="1">
    <citation type="submission" date="2015-09" db="EMBL/GenBank/DDBJ databases">
        <title>Genome announcement of multiple Pseudomonas syringae strains.</title>
        <authorList>
            <person name="Thakur S."/>
            <person name="Wang P.W."/>
            <person name="Gong Y."/>
            <person name="Weir B.S."/>
            <person name="Guttman D.S."/>
        </authorList>
    </citation>
    <scope>NUCLEOTIDE SEQUENCE [LARGE SCALE GENOMIC DNA]</scope>
    <source>
        <strain evidence="11 12">ICMP6289</strain>
    </source>
</reference>
<dbReference type="EC" id="5.6.2.4" evidence="7"/>
<name>A0A0P9V1A1_9PSED</name>
<dbReference type="Gene3D" id="3.40.50.300">
    <property type="entry name" value="P-loop containing nucleotide triphosphate hydrolases"/>
    <property type="match status" value="2"/>
</dbReference>
<dbReference type="PANTHER" id="PTHR11070">
    <property type="entry name" value="UVRD / RECB / PCRA DNA HELICASE FAMILY MEMBER"/>
    <property type="match status" value="1"/>
</dbReference>
<evidence type="ECO:0000313" key="12">
    <source>
        <dbReference type="Proteomes" id="UP000050455"/>
    </source>
</evidence>
<dbReference type="AlphaFoldDB" id="A0A0P9V1A1"/>
<dbReference type="InterPro" id="IPR027417">
    <property type="entry name" value="P-loop_NTPase"/>
</dbReference>
<keyword evidence="12" id="KW-1185">Reference proteome</keyword>
<dbReference type="Pfam" id="PF13361">
    <property type="entry name" value="UvrD_C"/>
    <property type="match status" value="1"/>
</dbReference>
<comment type="catalytic activity">
    <reaction evidence="6">
        <text>Couples ATP hydrolysis with the unwinding of duplex DNA by translocating in the 3'-5' direction.</text>
        <dbReference type="EC" id="5.6.2.4"/>
    </reaction>
</comment>
<evidence type="ECO:0000256" key="3">
    <source>
        <dbReference type="ARBA" id="ARBA00022806"/>
    </source>
</evidence>
<dbReference type="InterPro" id="IPR014016">
    <property type="entry name" value="UvrD-like_ATP-bd"/>
</dbReference>
<evidence type="ECO:0000259" key="10">
    <source>
        <dbReference type="PROSITE" id="PS51198"/>
    </source>
</evidence>
<comment type="catalytic activity">
    <reaction evidence="8">
        <text>ATP + H2O = ADP + phosphate + H(+)</text>
        <dbReference type="Rhea" id="RHEA:13065"/>
        <dbReference type="ChEBI" id="CHEBI:15377"/>
        <dbReference type="ChEBI" id="CHEBI:15378"/>
        <dbReference type="ChEBI" id="CHEBI:30616"/>
        <dbReference type="ChEBI" id="CHEBI:43474"/>
        <dbReference type="ChEBI" id="CHEBI:456216"/>
        <dbReference type="EC" id="5.6.2.4"/>
    </reaction>
</comment>
<accession>A0A0P9V1A1</accession>
<keyword evidence="4 9" id="KW-0067">ATP-binding</keyword>
<keyword evidence="2 9" id="KW-0378">Hydrolase</keyword>
<evidence type="ECO:0000256" key="9">
    <source>
        <dbReference type="PROSITE-ProRule" id="PRU00560"/>
    </source>
</evidence>
<dbReference type="InterPro" id="IPR014017">
    <property type="entry name" value="DNA_helicase_UvrD-like_C"/>
</dbReference>
<keyword evidence="3 9" id="KW-0347">Helicase</keyword>
<evidence type="ECO:0000256" key="8">
    <source>
        <dbReference type="ARBA" id="ARBA00048988"/>
    </source>
</evidence>
<dbReference type="PATRIC" id="fig|86176.4.peg.218"/>
<feature type="domain" description="UvrD-like helicase ATP-binding" evidence="10">
    <location>
        <begin position="266"/>
        <end position="544"/>
    </location>
</feature>
<dbReference type="GO" id="GO:0005829">
    <property type="term" value="C:cytosol"/>
    <property type="evidence" value="ECO:0007669"/>
    <property type="project" value="TreeGrafter"/>
</dbReference>
<evidence type="ECO:0000256" key="4">
    <source>
        <dbReference type="ARBA" id="ARBA00022840"/>
    </source>
</evidence>
<dbReference type="GO" id="GO:0043138">
    <property type="term" value="F:3'-5' DNA helicase activity"/>
    <property type="evidence" value="ECO:0007669"/>
    <property type="project" value="UniProtKB-EC"/>
</dbReference>
<dbReference type="SUPFAM" id="SSF52540">
    <property type="entry name" value="P-loop containing nucleoside triphosphate hydrolases"/>
    <property type="match status" value="1"/>
</dbReference>
<evidence type="ECO:0000256" key="6">
    <source>
        <dbReference type="ARBA" id="ARBA00034617"/>
    </source>
</evidence>
<dbReference type="PANTHER" id="PTHR11070:SF45">
    <property type="entry name" value="DNA 3'-5' HELICASE"/>
    <property type="match status" value="1"/>
</dbReference>
<gene>
    <name evidence="11" type="ORF">ALO64_05495</name>
</gene>
<protein>
    <recommendedName>
        <fullName evidence="7">DNA 3'-5' helicase</fullName>
        <ecNumber evidence="7">5.6.2.4</ecNumber>
    </recommendedName>
</protein>
<dbReference type="Proteomes" id="UP000050455">
    <property type="component" value="Unassembled WGS sequence"/>
</dbReference>
<dbReference type="GO" id="GO:0005524">
    <property type="term" value="F:ATP binding"/>
    <property type="evidence" value="ECO:0007669"/>
    <property type="project" value="UniProtKB-UniRule"/>
</dbReference>
<evidence type="ECO:0000256" key="7">
    <source>
        <dbReference type="ARBA" id="ARBA00034808"/>
    </source>
</evidence>
<dbReference type="GO" id="GO:0000725">
    <property type="term" value="P:recombinational repair"/>
    <property type="evidence" value="ECO:0007669"/>
    <property type="project" value="TreeGrafter"/>
</dbReference>
<keyword evidence="5" id="KW-0413">Isomerase</keyword>
<feature type="binding site" evidence="9">
    <location>
        <begin position="287"/>
        <end position="294"/>
    </location>
    <ligand>
        <name>ATP</name>
        <dbReference type="ChEBI" id="CHEBI:30616"/>
    </ligand>
</feature>
<evidence type="ECO:0000256" key="1">
    <source>
        <dbReference type="ARBA" id="ARBA00022741"/>
    </source>
</evidence>
<comment type="caution">
    <text evidence="11">The sequence shown here is derived from an EMBL/GenBank/DDBJ whole genome shotgun (WGS) entry which is preliminary data.</text>
</comment>
<dbReference type="InterPro" id="IPR000212">
    <property type="entry name" value="DNA_helicase_UvrD/REP"/>
</dbReference>